<keyword evidence="2" id="KW-1185">Reference proteome</keyword>
<proteinExistence type="predicted"/>
<dbReference type="AlphaFoldDB" id="A0A4C1VGE5"/>
<protein>
    <submittedName>
        <fullName evidence="1">Uncharacterized protein</fullName>
    </submittedName>
</protein>
<gene>
    <name evidence="1" type="ORF">EVAR_19203_1</name>
</gene>
<dbReference type="Proteomes" id="UP000299102">
    <property type="component" value="Unassembled WGS sequence"/>
</dbReference>
<comment type="caution">
    <text evidence="1">The sequence shown here is derived from an EMBL/GenBank/DDBJ whole genome shotgun (WGS) entry which is preliminary data.</text>
</comment>
<name>A0A4C1VGE5_EUMVA</name>
<evidence type="ECO:0000313" key="2">
    <source>
        <dbReference type="Proteomes" id="UP000299102"/>
    </source>
</evidence>
<accession>A0A4C1VGE5</accession>
<sequence length="121" mass="13420">MSKRDFVVLPRQWKSTERCTSMRIHYAITQCLEKYGSLRGRPAVYKPSPKYLVKDIRWPVTSSLCIRRLGPNSAVSHSDYAARGERGRIPQAAGSGTQMGAPFSPLVPVNQPSSDIPLAFA</sequence>
<reference evidence="1 2" key="1">
    <citation type="journal article" date="2019" name="Commun. Biol.">
        <title>The bagworm genome reveals a unique fibroin gene that provides high tensile strength.</title>
        <authorList>
            <person name="Kono N."/>
            <person name="Nakamura H."/>
            <person name="Ohtoshi R."/>
            <person name="Tomita M."/>
            <person name="Numata K."/>
            <person name="Arakawa K."/>
        </authorList>
    </citation>
    <scope>NUCLEOTIDE SEQUENCE [LARGE SCALE GENOMIC DNA]</scope>
</reference>
<evidence type="ECO:0000313" key="1">
    <source>
        <dbReference type="EMBL" id="GBP37074.1"/>
    </source>
</evidence>
<dbReference type="EMBL" id="BGZK01000328">
    <property type="protein sequence ID" value="GBP37074.1"/>
    <property type="molecule type" value="Genomic_DNA"/>
</dbReference>
<organism evidence="1 2">
    <name type="scientific">Eumeta variegata</name>
    <name type="common">Bagworm moth</name>
    <name type="synonym">Eumeta japonica</name>
    <dbReference type="NCBI Taxonomy" id="151549"/>
    <lineage>
        <taxon>Eukaryota</taxon>
        <taxon>Metazoa</taxon>
        <taxon>Ecdysozoa</taxon>
        <taxon>Arthropoda</taxon>
        <taxon>Hexapoda</taxon>
        <taxon>Insecta</taxon>
        <taxon>Pterygota</taxon>
        <taxon>Neoptera</taxon>
        <taxon>Endopterygota</taxon>
        <taxon>Lepidoptera</taxon>
        <taxon>Glossata</taxon>
        <taxon>Ditrysia</taxon>
        <taxon>Tineoidea</taxon>
        <taxon>Psychidae</taxon>
        <taxon>Oiketicinae</taxon>
        <taxon>Eumeta</taxon>
    </lineage>
</organism>